<accession>A0AAW9HCC1</accession>
<keyword evidence="2" id="KW-0812">Transmembrane</keyword>
<evidence type="ECO:0000313" key="5">
    <source>
        <dbReference type="Proteomes" id="UP001284901"/>
    </source>
</evidence>
<feature type="compositionally biased region" description="Basic and acidic residues" evidence="1">
    <location>
        <begin position="36"/>
        <end position="54"/>
    </location>
</feature>
<feature type="region of interest" description="Disordered" evidence="1">
    <location>
        <begin position="1"/>
        <end position="58"/>
    </location>
</feature>
<dbReference type="InterPro" id="IPR019284">
    <property type="entry name" value="RP532"/>
</dbReference>
<name>A0AAW9HCC1_9ACTO</name>
<feature type="transmembrane region" description="Helical" evidence="2">
    <location>
        <begin position="155"/>
        <end position="175"/>
    </location>
</feature>
<dbReference type="EMBL" id="JAWNFV010000009">
    <property type="protein sequence ID" value="MDY5140730.1"/>
    <property type="molecule type" value="Genomic_DNA"/>
</dbReference>
<sequence length="185" mass="19819">MSTDDEQTERFQERRGPGNRNLDDPGSIQEIASESRSNKEAEHGRTGLDPHRELAAPGDVGLSQNELKILEYAQFHAGPLPPAHEFAAYEKALPGAARTILEMAQANQQSIIEDNRRLTQTEKWSSILVSASFALVPLACLGIAALSVWTGSDAGTWAGFGAAAITSAPKLIAAIKGKNDDESSH</sequence>
<proteinExistence type="predicted"/>
<dbReference type="RefSeq" id="WP_200807157.1">
    <property type="nucleotide sequence ID" value="NZ_CAUPFC010000011.1"/>
</dbReference>
<evidence type="ECO:0000313" key="3">
    <source>
        <dbReference type="EMBL" id="MDY5140730.1"/>
    </source>
</evidence>
<protein>
    <submittedName>
        <fullName evidence="3">DUF2335 domain-containing protein</fullName>
    </submittedName>
</protein>
<evidence type="ECO:0000256" key="2">
    <source>
        <dbReference type="SAM" id="Phobius"/>
    </source>
</evidence>
<keyword evidence="5" id="KW-1185">Reference proteome</keyword>
<dbReference type="AlphaFoldDB" id="A0AAW9HCC1"/>
<reference evidence="3 5" key="1">
    <citation type="submission" date="2023-10" db="EMBL/GenBank/DDBJ databases">
        <title>Whole Genome based description of the genera Actinobaculum and Actinotignum reveals a complex phylogenetic relationship within the species included in the genus Actinotignum.</title>
        <authorList>
            <person name="Jensen C.S."/>
            <person name="Dargis R."/>
            <person name="Kemp M."/>
            <person name="Christensen J.J."/>
        </authorList>
    </citation>
    <scope>NUCLEOTIDE SEQUENCE</scope>
    <source>
        <strain evidence="4 5">SLA_B089</strain>
        <strain evidence="3">SLA_B245</strain>
    </source>
</reference>
<organism evidence="3 6">
    <name type="scientific">Actinotignum timonense</name>
    <dbReference type="NCBI Taxonomy" id="1870995"/>
    <lineage>
        <taxon>Bacteria</taxon>
        <taxon>Bacillati</taxon>
        <taxon>Actinomycetota</taxon>
        <taxon>Actinomycetes</taxon>
        <taxon>Actinomycetales</taxon>
        <taxon>Actinomycetaceae</taxon>
        <taxon>Actinotignum</taxon>
    </lineage>
</organism>
<dbReference type="EMBL" id="JAWNFY010000011">
    <property type="protein sequence ID" value="MDY5146383.1"/>
    <property type="molecule type" value="Genomic_DNA"/>
</dbReference>
<evidence type="ECO:0000313" key="6">
    <source>
        <dbReference type="Proteomes" id="UP001288320"/>
    </source>
</evidence>
<gene>
    <name evidence="3" type="ORF">R6G74_05305</name>
    <name evidence="4" type="ORF">R6P33_05010</name>
</gene>
<dbReference type="Proteomes" id="UP001288320">
    <property type="component" value="Unassembled WGS sequence"/>
</dbReference>
<dbReference type="GeneID" id="92813735"/>
<keyword evidence="2" id="KW-0472">Membrane</keyword>
<dbReference type="Proteomes" id="UP001284901">
    <property type="component" value="Unassembled WGS sequence"/>
</dbReference>
<comment type="caution">
    <text evidence="3">The sequence shown here is derived from an EMBL/GenBank/DDBJ whole genome shotgun (WGS) entry which is preliminary data.</text>
</comment>
<evidence type="ECO:0000256" key="1">
    <source>
        <dbReference type="SAM" id="MobiDB-lite"/>
    </source>
</evidence>
<feature type="transmembrane region" description="Helical" evidence="2">
    <location>
        <begin position="126"/>
        <end position="149"/>
    </location>
</feature>
<dbReference type="Pfam" id="PF10097">
    <property type="entry name" value="DUF2335"/>
    <property type="match status" value="1"/>
</dbReference>
<keyword evidence="2" id="KW-1133">Transmembrane helix</keyword>
<evidence type="ECO:0000313" key="4">
    <source>
        <dbReference type="EMBL" id="MDY5146383.1"/>
    </source>
</evidence>